<organism evidence="3 4">
    <name type="scientific">Deinococcus radiopugnans ATCC 19172</name>
    <dbReference type="NCBI Taxonomy" id="585398"/>
    <lineage>
        <taxon>Bacteria</taxon>
        <taxon>Thermotogati</taxon>
        <taxon>Deinococcota</taxon>
        <taxon>Deinococci</taxon>
        <taxon>Deinococcales</taxon>
        <taxon>Deinococcaceae</taxon>
        <taxon>Deinococcus</taxon>
    </lineage>
</organism>
<proteinExistence type="predicted"/>
<evidence type="ECO:0000256" key="1">
    <source>
        <dbReference type="SAM" id="MobiDB-lite"/>
    </source>
</evidence>
<evidence type="ECO:0008006" key="6">
    <source>
        <dbReference type="Google" id="ProtNLM"/>
    </source>
</evidence>
<comment type="caution">
    <text evidence="3">The sequence shown here is derived from an EMBL/GenBank/DDBJ whole genome shotgun (WGS) entry which is preliminary data.</text>
</comment>
<reference evidence="2 5" key="2">
    <citation type="submission" date="2020-08" db="EMBL/GenBank/DDBJ databases">
        <title>Genomic Encyclopedia of Type Strains, Phase IV (KMG-IV): sequencing the most valuable type-strain genomes for metagenomic binning, comparative biology and taxonomic classification.</title>
        <authorList>
            <person name="Goeker M."/>
        </authorList>
    </citation>
    <scope>NUCLEOTIDE SEQUENCE [LARGE SCALE GENOMIC DNA]</scope>
    <source>
        <strain evidence="2 5">DSM 12027</strain>
    </source>
</reference>
<dbReference type="EMBL" id="JACHEW010000009">
    <property type="protein sequence ID" value="MBB6016796.1"/>
    <property type="molecule type" value="Genomic_DNA"/>
</dbReference>
<feature type="compositionally biased region" description="Basic residues" evidence="1">
    <location>
        <begin position="95"/>
        <end position="106"/>
    </location>
</feature>
<dbReference type="Proteomes" id="UP000313988">
    <property type="component" value="Unassembled WGS sequence"/>
</dbReference>
<name>A0A5C4Y7W9_9DEIO</name>
<sequence>MLKNLTHLMGSLMMAYDDTTGPLPPMHQGGRSDSYLTDLAIDDTEADQEFLAPQVFPTVNVNTAAGEFDVWNRGQLLRPEFRDHAYGDRPVQAHTSKKKGNYRTTHRSLERAIDPEDRASSRNPLQPEEDAALYLNQQARTDIDLRFIEGFMSPDAGWAFNYTGVAANPNEAADSPEFLRFDQPGVNVAQFIRARARRMKMMTGRKPNRLILGSDVAAALAFNEDIVDRVKYVQKGVADLDLMAGFFDVERVMDATGVYNAALEGQDDEFKFIVDPRSMLLTYAAPRPSRNTPSGGYTFVWDNLYSKFKGEQERIGSGLALIRRGYDDRSGVDWVQAHTAVGMNIVAPDLGMFFSNVVEAAASDW</sequence>
<dbReference type="OrthoDB" id="57454at2"/>
<dbReference type="InterPro" id="IPR053738">
    <property type="entry name" value="Lambda_capsid_assembly"/>
</dbReference>
<accession>A0A5C4Y7W9</accession>
<dbReference type="Gene3D" id="3.90.1690.10">
    <property type="entry name" value="phage-related protein like domain"/>
    <property type="match status" value="1"/>
</dbReference>
<evidence type="ECO:0000313" key="4">
    <source>
        <dbReference type="Proteomes" id="UP000313988"/>
    </source>
</evidence>
<keyword evidence="5" id="KW-1185">Reference proteome</keyword>
<dbReference type="Proteomes" id="UP000629870">
    <property type="component" value="Unassembled WGS sequence"/>
</dbReference>
<evidence type="ECO:0000313" key="5">
    <source>
        <dbReference type="Proteomes" id="UP000629870"/>
    </source>
</evidence>
<evidence type="ECO:0000313" key="2">
    <source>
        <dbReference type="EMBL" id="MBB6016796.1"/>
    </source>
</evidence>
<dbReference type="RefSeq" id="WP_139401583.1">
    <property type="nucleotide sequence ID" value="NZ_JACHEW010000009.1"/>
</dbReference>
<evidence type="ECO:0000313" key="3">
    <source>
        <dbReference type="EMBL" id="TNM71915.1"/>
    </source>
</evidence>
<dbReference type="EMBL" id="VDMO01000005">
    <property type="protein sequence ID" value="TNM71915.1"/>
    <property type="molecule type" value="Genomic_DNA"/>
</dbReference>
<reference evidence="3 4" key="1">
    <citation type="submission" date="2019-06" db="EMBL/GenBank/DDBJ databases">
        <title>Genome sequence of Deinococcus radiopugnans ATCC 19172.</title>
        <authorList>
            <person name="Maclea K.S."/>
            <person name="Maynard C.R."/>
        </authorList>
    </citation>
    <scope>NUCLEOTIDE SEQUENCE [LARGE SCALE GENOMIC DNA]</scope>
    <source>
        <strain evidence="3 4">ATCC 19172</strain>
    </source>
</reference>
<feature type="compositionally biased region" description="Basic and acidic residues" evidence="1">
    <location>
        <begin position="107"/>
        <end position="120"/>
    </location>
</feature>
<dbReference type="AlphaFoldDB" id="A0A5C4Y7W9"/>
<feature type="region of interest" description="Disordered" evidence="1">
    <location>
        <begin position="91"/>
        <end position="125"/>
    </location>
</feature>
<gene>
    <name evidence="3" type="ORF">FHR04_05980</name>
    <name evidence="2" type="ORF">HNQ04_002051</name>
</gene>
<protein>
    <recommendedName>
        <fullName evidence="6">Phage capsid protein</fullName>
    </recommendedName>
</protein>